<comment type="cofactor">
    <cofactor evidence="2">
        <name>Mg(2+)</name>
        <dbReference type="ChEBI" id="CHEBI:18420"/>
    </cofactor>
</comment>
<dbReference type="GO" id="GO:0046872">
    <property type="term" value="F:metal ion binding"/>
    <property type="evidence" value="ECO:0007669"/>
    <property type="project" value="UniProtKB-KW"/>
</dbReference>
<proteinExistence type="predicted"/>
<dbReference type="GO" id="GO:0050265">
    <property type="term" value="F:RNA uridylyltransferase activity"/>
    <property type="evidence" value="ECO:0007669"/>
    <property type="project" value="UniProtKB-EC"/>
</dbReference>
<dbReference type="EMBL" id="MU827360">
    <property type="protein sequence ID" value="KAJ7351663.1"/>
    <property type="molecule type" value="Genomic_DNA"/>
</dbReference>
<dbReference type="GO" id="GO:0031123">
    <property type="term" value="P:RNA 3'-end processing"/>
    <property type="evidence" value="ECO:0007669"/>
    <property type="project" value="TreeGrafter"/>
</dbReference>
<dbReference type="SUPFAM" id="SSF57667">
    <property type="entry name" value="beta-beta-alpha zinc fingers"/>
    <property type="match status" value="1"/>
</dbReference>
<dbReference type="OrthoDB" id="407432at2759"/>
<accession>A0A9X0CH96</accession>
<reference evidence="9" key="1">
    <citation type="submission" date="2023-01" db="EMBL/GenBank/DDBJ databases">
        <title>Genome assembly of the deep-sea coral Lophelia pertusa.</title>
        <authorList>
            <person name="Herrera S."/>
            <person name="Cordes E."/>
        </authorList>
    </citation>
    <scope>NUCLEOTIDE SEQUENCE</scope>
    <source>
        <strain evidence="9">USNM1676648</strain>
        <tissue evidence="9">Polyp</tissue>
    </source>
</reference>
<dbReference type="Gene3D" id="1.10.1410.10">
    <property type="match status" value="1"/>
</dbReference>
<keyword evidence="5" id="KW-0460">Magnesium</keyword>
<dbReference type="PANTHER" id="PTHR12271">
    <property type="entry name" value="POLY A POLYMERASE CID PAP -RELATED"/>
    <property type="match status" value="1"/>
</dbReference>
<dbReference type="InterPro" id="IPR002058">
    <property type="entry name" value="PAP_assoc"/>
</dbReference>
<evidence type="ECO:0000259" key="7">
    <source>
        <dbReference type="Pfam" id="PF03828"/>
    </source>
</evidence>
<evidence type="ECO:0000256" key="6">
    <source>
        <dbReference type="SAM" id="MobiDB-lite"/>
    </source>
</evidence>
<evidence type="ECO:0000256" key="2">
    <source>
        <dbReference type="ARBA" id="ARBA00001946"/>
    </source>
</evidence>
<dbReference type="InterPro" id="IPR036236">
    <property type="entry name" value="Znf_C2H2_sf"/>
</dbReference>
<dbReference type="EC" id="2.7.7.52" evidence="9"/>
<evidence type="ECO:0000313" key="10">
    <source>
        <dbReference type="Proteomes" id="UP001163046"/>
    </source>
</evidence>
<keyword evidence="10" id="KW-1185">Reference proteome</keyword>
<evidence type="ECO:0000256" key="4">
    <source>
        <dbReference type="ARBA" id="ARBA00022723"/>
    </source>
</evidence>
<evidence type="ECO:0000259" key="8">
    <source>
        <dbReference type="Pfam" id="PF19088"/>
    </source>
</evidence>
<keyword evidence="3 9" id="KW-0808">Transferase</keyword>
<dbReference type="AlphaFoldDB" id="A0A9X0CH96"/>
<feature type="compositionally biased region" description="Polar residues" evidence="6">
    <location>
        <begin position="1"/>
        <end position="13"/>
    </location>
</feature>
<evidence type="ECO:0000256" key="5">
    <source>
        <dbReference type="ARBA" id="ARBA00022842"/>
    </source>
</evidence>
<keyword evidence="4" id="KW-0479">Metal-binding</keyword>
<gene>
    <name evidence="9" type="primary">ZCCHC11_2</name>
    <name evidence="9" type="ORF">OS493_036213</name>
</gene>
<evidence type="ECO:0000313" key="9">
    <source>
        <dbReference type="EMBL" id="KAJ7351663.1"/>
    </source>
</evidence>
<dbReference type="SUPFAM" id="SSF81631">
    <property type="entry name" value="PAP/OAS1 substrate-binding domain"/>
    <property type="match status" value="1"/>
</dbReference>
<dbReference type="Gene3D" id="3.30.460.10">
    <property type="entry name" value="Beta Polymerase, domain 2"/>
    <property type="match status" value="1"/>
</dbReference>
<dbReference type="InterPro" id="IPR045100">
    <property type="entry name" value="TUT4/7_NTP_transf"/>
</dbReference>
<dbReference type="Pfam" id="PF19088">
    <property type="entry name" value="TUTase"/>
    <property type="match status" value="1"/>
</dbReference>
<feature type="compositionally biased region" description="Basic and acidic residues" evidence="6">
    <location>
        <begin position="16"/>
        <end position="40"/>
    </location>
</feature>
<sequence length="432" mass="48629">MENSETIAGTSLENPDGLHKDEGVLHQVKEANKEDGKEDSGISSEDQTSKEQYSRTVKELDSQHFVVQSDKLKDPNICLDAPFYCELCAVKLGNLNACQSHVKTKGHKKVKKTKGEFFSLLRVAPPSEHQILALNTLLDSVFLKHGLCPVKDFPTRQEIAKDVGKTVCDKFPECSVSIYGSSFTGFGLQESDVNLDLVIPDEVDVPHVLLSILDLLRKDEHYCDVKSEFDAKVPRILFKHLSSGLVCELSPGNGTAFKTSCLLKKYCDFDPRVRTLAVALRYWARICNVDCQAEGGLPGYSLALMVIQFLQETKPPVLPRLMPYEAIDKDSPHASENFVSGNKEEIGSLWFQLFRFYCVEFDIQNLVISIKDSIPVTRESKRWGHRRVAVEDPFSSKRNVACSLSSDRAYDYFFTCWKNSFLYFSSLPQNGK</sequence>
<dbReference type="InterPro" id="IPR043519">
    <property type="entry name" value="NT_sf"/>
</dbReference>
<name>A0A9X0CH96_9CNID</name>
<evidence type="ECO:0000256" key="1">
    <source>
        <dbReference type="ARBA" id="ARBA00001936"/>
    </source>
</evidence>
<protein>
    <submittedName>
        <fullName evidence="9">Terminal uridylyltransferase 4</fullName>
        <ecNumber evidence="9">2.7.7.52</ecNumber>
    </submittedName>
</protein>
<keyword evidence="9" id="KW-0548">Nucleotidyltransferase</keyword>
<comment type="cofactor">
    <cofactor evidence="1">
        <name>Mn(2+)</name>
        <dbReference type="ChEBI" id="CHEBI:29035"/>
    </cofactor>
</comment>
<dbReference type="PANTHER" id="PTHR12271:SF66">
    <property type="entry name" value="TERMINAL URIDYLYLTRANSFERASE TAILOR"/>
    <property type="match status" value="1"/>
</dbReference>
<dbReference type="SUPFAM" id="SSF81301">
    <property type="entry name" value="Nucleotidyltransferase"/>
    <property type="match status" value="1"/>
</dbReference>
<feature type="domain" description="PAP-associated" evidence="7">
    <location>
        <begin position="346"/>
        <end position="396"/>
    </location>
</feature>
<dbReference type="Gene3D" id="3.30.160.60">
    <property type="entry name" value="Classic Zinc Finger"/>
    <property type="match status" value="1"/>
</dbReference>
<dbReference type="Proteomes" id="UP001163046">
    <property type="component" value="Unassembled WGS sequence"/>
</dbReference>
<feature type="region of interest" description="Disordered" evidence="6">
    <location>
        <begin position="1"/>
        <end position="55"/>
    </location>
</feature>
<evidence type="ECO:0000256" key="3">
    <source>
        <dbReference type="ARBA" id="ARBA00022679"/>
    </source>
</evidence>
<feature type="domain" description="Terminal uridylyltransferase 4/7 nucleotidyltransferase" evidence="8">
    <location>
        <begin position="119"/>
        <end position="250"/>
    </location>
</feature>
<dbReference type="CDD" id="cd05402">
    <property type="entry name" value="NT_PAP_TUTase"/>
    <property type="match status" value="1"/>
</dbReference>
<dbReference type="Pfam" id="PF03828">
    <property type="entry name" value="PAP_assoc"/>
    <property type="match status" value="1"/>
</dbReference>
<comment type="caution">
    <text evidence="9">The sequence shown here is derived from an EMBL/GenBank/DDBJ whole genome shotgun (WGS) entry which is preliminary data.</text>
</comment>
<organism evidence="9 10">
    <name type="scientific">Desmophyllum pertusum</name>
    <dbReference type="NCBI Taxonomy" id="174260"/>
    <lineage>
        <taxon>Eukaryota</taxon>
        <taxon>Metazoa</taxon>
        <taxon>Cnidaria</taxon>
        <taxon>Anthozoa</taxon>
        <taxon>Hexacorallia</taxon>
        <taxon>Scleractinia</taxon>
        <taxon>Caryophylliina</taxon>
        <taxon>Caryophylliidae</taxon>
        <taxon>Desmophyllum</taxon>
    </lineage>
</organism>